<dbReference type="Proteomes" id="UP001291930">
    <property type="component" value="Unassembled WGS sequence"/>
</dbReference>
<keyword evidence="2" id="KW-1185">Reference proteome</keyword>
<sequence length="69" mass="8017">MSNEVLPFVVRMATDRDFKGISKLKEEVQQLHIEGRPDLYANTSASLDRNTYEIWLNDTTIEVFVVEDK</sequence>
<name>A0ABU5K3B8_9BACI</name>
<dbReference type="RefSeq" id="WP_374219255.1">
    <property type="nucleotide sequence ID" value="NZ_JAXOVW010000092.1"/>
</dbReference>
<evidence type="ECO:0000313" key="2">
    <source>
        <dbReference type="Proteomes" id="UP001291930"/>
    </source>
</evidence>
<gene>
    <name evidence="1" type="ORF">U2I54_23340</name>
</gene>
<dbReference type="Gene3D" id="3.40.630.30">
    <property type="match status" value="1"/>
</dbReference>
<evidence type="ECO:0000313" key="1">
    <source>
        <dbReference type="EMBL" id="MDZ5609907.1"/>
    </source>
</evidence>
<accession>A0ABU5K3B8</accession>
<dbReference type="EMBL" id="JAXOVW010000092">
    <property type="protein sequence ID" value="MDZ5609907.1"/>
    <property type="molecule type" value="Genomic_DNA"/>
</dbReference>
<proteinExistence type="predicted"/>
<organism evidence="1 2">
    <name type="scientific">Bacillus bingmayongensis</name>
    <dbReference type="NCBI Taxonomy" id="1150157"/>
    <lineage>
        <taxon>Bacteria</taxon>
        <taxon>Bacillati</taxon>
        <taxon>Bacillota</taxon>
        <taxon>Bacilli</taxon>
        <taxon>Bacillales</taxon>
        <taxon>Bacillaceae</taxon>
        <taxon>Bacillus</taxon>
    </lineage>
</organism>
<reference evidence="2" key="1">
    <citation type="submission" date="2023-11" db="EMBL/GenBank/DDBJ databases">
        <title>Genome Sequence of Bacillus pseudomycoides stain BUPM19.</title>
        <authorList>
            <person name="Farhat A."/>
        </authorList>
    </citation>
    <scope>NUCLEOTIDE SEQUENCE [LARGE SCALE GENOMIC DNA]</scope>
    <source>
        <strain evidence="2">BUPM19</strain>
    </source>
</reference>
<protein>
    <submittedName>
        <fullName evidence="1">Uncharacterized protein</fullName>
    </submittedName>
</protein>
<comment type="caution">
    <text evidence="1">The sequence shown here is derived from an EMBL/GenBank/DDBJ whole genome shotgun (WGS) entry which is preliminary data.</text>
</comment>